<dbReference type="Pfam" id="PF03693">
    <property type="entry name" value="ParD_antitoxin"/>
    <property type="match status" value="1"/>
</dbReference>
<dbReference type="PANTHER" id="PTHR36582">
    <property type="entry name" value="ANTITOXIN PARD"/>
    <property type="match status" value="1"/>
</dbReference>
<organism evidence="3 4">
    <name type="scientific">Ideonella azotifigens</name>
    <dbReference type="NCBI Taxonomy" id="513160"/>
    <lineage>
        <taxon>Bacteria</taxon>
        <taxon>Pseudomonadati</taxon>
        <taxon>Pseudomonadota</taxon>
        <taxon>Betaproteobacteria</taxon>
        <taxon>Burkholderiales</taxon>
        <taxon>Sphaerotilaceae</taxon>
        <taxon>Ideonella</taxon>
    </lineage>
</organism>
<dbReference type="EMBL" id="BAAAEW010000033">
    <property type="protein sequence ID" value="GAA0762622.1"/>
    <property type="molecule type" value="Genomic_DNA"/>
</dbReference>
<dbReference type="Proteomes" id="UP001500279">
    <property type="component" value="Unassembled WGS sequence"/>
</dbReference>
<dbReference type="InterPro" id="IPR010985">
    <property type="entry name" value="Ribbon_hlx_hlx"/>
</dbReference>
<gene>
    <name evidence="3" type="ORF">GCM10009107_47300</name>
</gene>
<dbReference type="InterPro" id="IPR038296">
    <property type="entry name" value="ParD_sf"/>
</dbReference>
<dbReference type="CDD" id="cd22231">
    <property type="entry name" value="RHH_NikR_HicB-like"/>
    <property type="match status" value="1"/>
</dbReference>
<dbReference type="RefSeq" id="WP_141286947.1">
    <property type="nucleotide sequence ID" value="NZ_BAAAEW010000033.1"/>
</dbReference>
<proteinExistence type="inferred from homology"/>
<evidence type="ECO:0000313" key="4">
    <source>
        <dbReference type="Proteomes" id="UP001500279"/>
    </source>
</evidence>
<evidence type="ECO:0000256" key="2">
    <source>
        <dbReference type="ARBA" id="ARBA00022649"/>
    </source>
</evidence>
<evidence type="ECO:0000313" key="3">
    <source>
        <dbReference type="EMBL" id="GAA0762622.1"/>
    </source>
</evidence>
<keyword evidence="4" id="KW-1185">Reference proteome</keyword>
<dbReference type="Gene3D" id="6.10.10.120">
    <property type="entry name" value="Antitoxin ParD1-like"/>
    <property type="match status" value="1"/>
</dbReference>
<dbReference type="SUPFAM" id="SSF47598">
    <property type="entry name" value="Ribbon-helix-helix"/>
    <property type="match status" value="1"/>
</dbReference>
<name>A0ABN1KD53_9BURK</name>
<comment type="similarity">
    <text evidence="1">Belongs to the ParD antitoxin family.</text>
</comment>
<dbReference type="InterPro" id="IPR022789">
    <property type="entry name" value="ParD"/>
</dbReference>
<reference evidence="3 4" key="1">
    <citation type="journal article" date="2019" name="Int. J. Syst. Evol. Microbiol.">
        <title>The Global Catalogue of Microorganisms (GCM) 10K type strain sequencing project: providing services to taxonomists for standard genome sequencing and annotation.</title>
        <authorList>
            <consortium name="The Broad Institute Genomics Platform"/>
            <consortium name="The Broad Institute Genome Sequencing Center for Infectious Disease"/>
            <person name="Wu L."/>
            <person name="Ma J."/>
        </authorList>
    </citation>
    <scope>NUCLEOTIDE SEQUENCE [LARGE SCALE GENOMIC DNA]</scope>
    <source>
        <strain evidence="3 4">JCM 15503</strain>
    </source>
</reference>
<protein>
    <submittedName>
        <fullName evidence="3">Type II toxin-antitoxin system ParD family antitoxin</fullName>
    </submittedName>
</protein>
<dbReference type="PANTHER" id="PTHR36582:SF2">
    <property type="entry name" value="ANTITOXIN PARD"/>
    <property type="match status" value="1"/>
</dbReference>
<evidence type="ECO:0000256" key="1">
    <source>
        <dbReference type="ARBA" id="ARBA00008580"/>
    </source>
</evidence>
<sequence length="92" mass="10292">MSQISRKMSISIPPELAEYVSQKVASGEYASDSEVFRDGLRMLRARDRAVEQWLLTDVAASFDDRKKNGTRGVSAEELLSRLDQRRKASTAG</sequence>
<accession>A0ABN1KD53</accession>
<dbReference type="NCBIfam" id="TIGR02606">
    <property type="entry name" value="antidote_CC2985"/>
    <property type="match status" value="1"/>
</dbReference>
<keyword evidence="2" id="KW-1277">Toxin-antitoxin system</keyword>
<comment type="caution">
    <text evidence="3">The sequence shown here is derived from an EMBL/GenBank/DDBJ whole genome shotgun (WGS) entry which is preliminary data.</text>
</comment>